<name>A0A545SVM2_9RHOB</name>
<dbReference type="SUPFAM" id="SSF111342">
    <property type="entry name" value="CbiD-like"/>
    <property type="match status" value="1"/>
</dbReference>
<dbReference type="AlphaFoldDB" id="A0A545SVM2"/>
<evidence type="ECO:0000256" key="1">
    <source>
        <dbReference type="ARBA" id="ARBA00022573"/>
    </source>
</evidence>
<dbReference type="GO" id="GO:0043780">
    <property type="term" value="F:cobalt-precorrin-5B C1-methyltransferase activity"/>
    <property type="evidence" value="ECO:0007669"/>
    <property type="project" value="RHEA"/>
</dbReference>
<keyword evidence="2 5" id="KW-0489">Methyltransferase</keyword>
<dbReference type="Pfam" id="PF01888">
    <property type="entry name" value="CbiD"/>
    <property type="match status" value="1"/>
</dbReference>
<comment type="similarity">
    <text evidence="5">Belongs to the CbiD family.</text>
</comment>
<dbReference type="HAMAP" id="MF_00787">
    <property type="entry name" value="CbiD"/>
    <property type="match status" value="1"/>
</dbReference>
<comment type="function">
    <text evidence="5">Catalyzes the methylation of C-1 in cobalt-precorrin-5B to form cobalt-precorrin-6A.</text>
</comment>
<proteinExistence type="inferred from homology"/>
<evidence type="ECO:0000256" key="3">
    <source>
        <dbReference type="ARBA" id="ARBA00022679"/>
    </source>
</evidence>
<evidence type="ECO:0000313" key="6">
    <source>
        <dbReference type="EMBL" id="TQV69011.1"/>
    </source>
</evidence>
<comment type="catalytic activity">
    <reaction evidence="5">
        <text>Co-precorrin-5B + S-adenosyl-L-methionine = Co-precorrin-6A + S-adenosyl-L-homocysteine</text>
        <dbReference type="Rhea" id="RHEA:26285"/>
        <dbReference type="ChEBI" id="CHEBI:57856"/>
        <dbReference type="ChEBI" id="CHEBI:59789"/>
        <dbReference type="ChEBI" id="CHEBI:60063"/>
        <dbReference type="ChEBI" id="CHEBI:60064"/>
        <dbReference type="EC" id="2.1.1.195"/>
    </reaction>
</comment>
<accession>A0A545SVM2</accession>
<dbReference type="PANTHER" id="PTHR35863:SF1">
    <property type="entry name" value="COBALT-PRECORRIN-5B C(1)-METHYLTRANSFERASE"/>
    <property type="match status" value="1"/>
</dbReference>
<evidence type="ECO:0000256" key="4">
    <source>
        <dbReference type="ARBA" id="ARBA00022691"/>
    </source>
</evidence>
<keyword evidence="3 5" id="KW-0808">Transferase</keyword>
<dbReference type="GO" id="GO:0032259">
    <property type="term" value="P:methylation"/>
    <property type="evidence" value="ECO:0007669"/>
    <property type="project" value="UniProtKB-KW"/>
</dbReference>
<dbReference type="GO" id="GO:0019251">
    <property type="term" value="P:anaerobic cobalamin biosynthetic process"/>
    <property type="evidence" value="ECO:0007669"/>
    <property type="project" value="UniProtKB-UniRule"/>
</dbReference>
<comment type="pathway">
    <text evidence="5">Cofactor biosynthesis; adenosylcobalamin biosynthesis; cob(II)yrinate a,c-diamide from sirohydrochlorin (anaerobic route): step 6/10.</text>
</comment>
<dbReference type="RefSeq" id="WP_142852762.1">
    <property type="nucleotide sequence ID" value="NZ_FXWW01000001.1"/>
</dbReference>
<organism evidence="6 7">
    <name type="scientific">Aliiroseovarius halocynthiae</name>
    <dbReference type="NCBI Taxonomy" id="985055"/>
    <lineage>
        <taxon>Bacteria</taxon>
        <taxon>Pseudomonadati</taxon>
        <taxon>Pseudomonadota</taxon>
        <taxon>Alphaproteobacteria</taxon>
        <taxon>Rhodobacterales</taxon>
        <taxon>Paracoccaceae</taxon>
        <taxon>Aliiroseovarius</taxon>
    </lineage>
</organism>
<dbReference type="InterPro" id="IPR036074">
    <property type="entry name" value="CbiD_sf"/>
</dbReference>
<dbReference type="NCBIfam" id="NF000849">
    <property type="entry name" value="PRK00075.1-1"/>
    <property type="match status" value="1"/>
</dbReference>
<dbReference type="NCBIfam" id="TIGR00312">
    <property type="entry name" value="cbiD"/>
    <property type="match status" value="1"/>
</dbReference>
<dbReference type="PIRSF" id="PIRSF026782">
    <property type="entry name" value="CbiD"/>
    <property type="match status" value="1"/>
</dbReference>
<dbReference type="EC" id="2.1.1.195" evidence="5"/>
<keyword evidence="1 5" id="KW-0169">Cobalamin biosynthesis</keyword>
<keyword evidence="4 5" id="KW-0949">S-adenosyl-L-methionine</keyword>
<evidence type="ECO:0000256" key="2">
    <source>
        <dbReference type="ARBA" id="ARBA00022603"/>
    </source>
</evidence>
<evidence type="ECO:0000256" key="5">
    <source>
        <dbReference type="HAMAP-Rule" id="MF_00787"/>
    </source>
</evidence>
<sequence length="350" mass="36770">MNDVSPPELRRGWTTGACATAAVKAALDALWGQGAPSRVTITLPRGETPDFLVYDLVQGQGWAEAAIVKDAGDDPDVTHGAVIRARVAPAKPGQGVFFVAGEGVGTVTKPGLPIPVGQPAINPVPRQMIKGVVHDAAATYDQRADVIVTISVEDGAALAEKTWNPRLGIKGGLSILGTTGIVRPFSCSAWIASIHRGIDVARAEGLTHVAGCTGATSEKVVQELFGLSEGAMIDMGDFAGGMLKYLARNPVERVTIGGGIGKLTKLAQGARDLHSGRSQVDFETLSDWLSDPEVARMNTALQAFEKHGERMSMMIAEKAQAQALQLLRGAPVSVDITVINRKGDVIAQTR</sequence>
<dbReference type="OrthoDB" id="6439987at2"/>
<dbReference type="InterPro" id="IPR002748">
    <property type="entry name" value="CbiD"/>
</dbReference>
<dbReference type="EMBL" id="VICH01000004">
    <property type="protein sequence ID" value="TQV69011.1"/>
    <property type="molecule type" value="Genomic_DNA"/>
</dbReference>
<protein>
    <recommendedName>
        <fullName evidence="5">Cobalt-precorrin-5B C(1)-methyltransferase</fullName>
        <ecNumber evidence="5">2.1.1.195</ecNumber>
    </recommendedName>
    <alternativeName>
        <fullName evidence="5">Cobalt-precorrin-6A synthase</fullName>
    </alternativeName>
</protein>
<gene>
    <name evidence="5" type="primary">cbiD</name>
    <name evidence="6" type="ORF">FIL88_05425</name>
</gene>
<dbReference type="Gene3D" id="3.30.2110.10">
    <property type="entry name" value="CbiD-like"/>
    <property type="match status" value="1"/>
</dbReference>
<evidence type="ECO:0000313" key="7">
    <source>
        <dbReference type="Proteomes" id="UP000315816"/>
    </source>
</evidence>
<reference evidence="6 7" key="1">
    <citation type="submission" date="2019-06" db="EMBL/GenBank/DDBJ databases">
        <title>A novel species of marine bacteria.</title>
        <authorList>
            <person name="Wang Y."/>
        </authorList>
    </citation>
    <scope>NUCLEOTIDE SEQUENCE [LARGE SCALE GENOMIC DNA]</scope>
    <source>
        <strain evidence="6 7">MA1-10</strain>
    </source>
</reference>
<dbReference type="Proteomes" id="UP000315816">
    <property type="component" value="Unassembled WGS sequence"/>
</dbReference>
<keyword evidence="7" id="KW-1185">Reference proteome</keyword>
<dbReference type="PANTHER" id="PTHR35863">
    <property type="entry name" value="COBALT-PRECORRIN-5B C(1)-METHYLTRANSFERASE"/>
    <property type="match status" value="1"/>
</dbReference>
<dbReference type="UniPathway" id="UPA00148">
    <property type="reaction ID" value="UER00227"/>
</dbReference>
<comment type="caution">
    <text evidence="6">The sequence shown here is derived from an EMBL/GenBank/DDBJ whole genome shotgun (WGS) entry which is preliminary data.</text>
</comment>